<feature type="domain" description="Tyrosine-protein phosphatase" evidence="6">
    <location>
        <begin position="168"/>
        <end position="317"/>
    </location>
</feature>
<dbReference type="GO" id="GO:0004725">
    <property type="term" value="F:protein tyrosine phosphatase activity"/>
    <property type="evidence" value="ECO:0007669"/>
    <property type="project" value="UniProtKB-EC"/>
</dbReference>
<dbReference type="AlphaFoldDB" id="A0ABD3F9S0"/>
<evidence type="ECO:0000259" key="6">
    <source>
        <dbReference type="PROSITE" id="PS50054"/>
    </source>
</evidence>
<keyword evidence="9" id="KW-1185">Reference proteome</keyword>
<dbReference type="Proteomes" id="UP001632037">
    <property type="component" value="Unassembled WGS sequence"/>
</dbReference>
<sequence length="364" mass="40882">MGETQLGQVGPSETFKGVATAVVCKKRTLCRREVDSRWLFNNIHVGEVLIDCRPSEHFQDNTVLGAINLPPPEDDIDSTYDEYVGNLGLSTPKRSLRGLLLIANDEDVVNPESWLYKLEQFLIDDGRAASIKVLCEGFAIFHKRYPFYTSLGIVDDGVLHSGEHQVLYPNEVIGNFLFLGNMWQAQCKQVIQHLGITHVVNATRKVENVFANDGIKYFNAKLADKPDENISQFFNAAYEFISQAQRSTTPDGKPCRVLVHCTQGISRSATLVILFVMRAYHWSLAQAFNFVRSGRGVVVPNEGFFRALMKEERRMFHNKCSVTEDELDLLTSGCLPSRPARLQRRTSRSLEVGSSSKDGQCAIM</sequence>
<dbReference type="PRINTS" id="PR01908">
    <property type="entry name" value="ADSPHPHTASE"/>
</dbReference>
<dbReference type="PANTHER" id="PTHR10159:SF519">
    <property type="entry name" value="DUAL SPECIFICITY PROTEIN PHOSPHATASE MPK3"/>
    <property type="match status" value="1"/>
</dbReference>
<feature type="region of interest" description="Disordered" evidence="5">
    <location>
        <begin position="345"/>
        <end position="364"/>
    </location>
</feature>
<dbReference type="CDD" id="cd14498">
    <property type="entry name" value="DSP"/>
    <property type="match status" value="1"/>
</dbReference>
<evidence type="ECO:0000256" key="3">
    <source>
        <dbReference type="ARBA" id="ARBA00022801"/>
    </source>
</evidence>
<feature type="domain" description="Tyrosine specific protein phosphatases" evidence="7">
    <location>
        <begin position="231"/>
        <end position="306"/>
    </location>
</feature>
<name>A0ABD3F9S0_9STRA</name>
<dbReference type="Pfam" id="PF00782">
    <property type="entry name" value="DSPc"/>
    <property type="match status" value="1"/>
</dbReference>
<dbReference type="PROSITE" id="PS00383">
    <property type="entry name" value="TYR_PHOSPHATASE_1"/>
    <property type="match status" value="1"/>
</dbReference>
<dbReference type="InterPro" id="IPR000340">
    <property type="entry name" value="Dual-sp_phosphatase_cat-dom"/>
</dbReference>
<evidence type="ECO:0000313" key="8">
    <source>
        <dbReference type="EMBL" id="KAL3663615.1"/>
    </source>
</evidence>
<dbReference type="InterPro" id="IPR036873">
    <property type="entry name" value="Rhodanese-like_dom_sf"/>
</dbReference>
<keyword evidence="3" id="KW-0378">Hydrolase</keyword>
<organism evidence="8 9">
    <name type="scientific">Phytophthora oleae</name>
    <dbReference type="NCBI Taxonomy" id="2107226"/>
    <lineage>
        <taxon>Eukaryota</taxon>
        <taxon>Sar</taxon>
        <taxon>Stramenopiles</taxon>
        <taxon>Oomycota</taxon>
        <taxon>Peronosporomycetes</taxon>
        <taxon>Peronosporales</taxon>
        <taxon>Peronosporaceae</taxon>
        <taxon>Phytophthora</taxon>
    </lineage>
</organism>
<dbReference type="InterPro" id="IPR000387">
    <property type="entry name" value="Tyr_Pase_dom"/>
</dbReference>
<evidence type="ECO:0000256" key="1">
    <source>
        <dbReference type="ARBA" id="ARBA00008601"/>
    </source>
</evidence>
<keyword evidence="4" id="KW-0904">Protein phosphatase</keyword>
<evidence type="ECO:0000256" key="4">
    <source>
        <dbReference type="ARBA" id="ARBA00022912"/>
    </source>
</evidence>
<dbReference type="InterPro" id="IPR020422">
    <property type="entry name" value="TYR_PHOSPHATASE_DUAL_dom"/>
</dbReference>
<dbReference type="EC" id="3.1.3.48" evidence="2"/>
<dbReference type="InterPro" id="IPR029021">
    <property type="entry name" value="Prot-tyrosine_phosphatase-like"/>
</dbReference>
<dbReference type="SUPFAM" id="SSF52799">
    <property type="entry name" value="(Phosphotyrosine protein) phosphatases II"/>
    <property type="match status" value="1"/>
</dbReference>
<dbReference type="PROSITE" id="PS50054">
    <property type="entry name" value="TYR_PHOSPHATASE_DUAL"/>
    <property type="match status" value="1"/>
</dbReference>
<protein>
    <recommendedName>
        <fullName evidence="2">protein-tyrosine-phosphatase</fullName>
        <ecNumber evidence="2">3.1.3.48</ecNumber>
    </recommendedName>
</protein>
<dbReference type="EMBL" id="JBIMZQ010000027">
    <property type="protein sequence ID" value="KAL3663615.1"/>
    <property type="molecule type" value="Genomic_DNA"/>
</dbReference>
<evidence type="ECO:0000256" key="2">
    <source>
        <dbReference type="ARBA" id="ARBA00013064"/>
    </source>
</evidence>
<evidence type="ECO:0000256" key="5">
    <source>
        <dbReference type="SAM" id="MobiDB-lite"/>
    </source>
</evidence>
<comment type="similarity">
    <text evidence="1">Belongs to the protein-tyrosine phosphatase family. Non-receptor class dual specificity subfamily.</text>
</comment>
<reference evidence="8 9" key="1">
    <citation type="submission" date="2024-09" db="EMBL/GenBank/DDBJ databases">
        <title>Genome sequencing and assembly of Phytophthora oleae, isolate VK10A, causative agent of rot of olive drupes.</title>
        <authorList>
            <person name="Conti Taguali S."/>
            <person name="Riolo M."/>
            <person name="La Spada F."/>
            <person name="Cacciola S.O."/>
            <person name="Dionisio G."/>
        </authorList>
    </citation>
    <scope>NUCLEOTIDE SEQUENCE [LARGE SCALE GENOMIC DNA]</scope>
    <source>
        <strain evidence="8 9">VK10A</strain>
    </source>
</reference>
<evidence type="ECO:0000313" key="9">
    <source>
        <dbReference type="Proteomes" id="UP001632037"/>
    </source>
</evidence>
<dbReference type="FunFam" id="3.90.190.10:FF:000109">
    <property type="entry name" value="Dual specificity phosphatase"/>
    <property type="match status" value="1"/>
</dbReference>
<evidence type="ECO:0000259" key="7">
    <source>
        <dbReference type="PROSITE" id="PS50056"/>
    </source>
</evidence>
<dbReference type="SUPFAM" id="SSF52821">
    <property type="entry name" value="Rhodanese/Cell cycle control phosphatase"/>
    <property type="match status" value="1"/>
</dbReference>
<dbReference type="PROSITE" id="PS50056">
    <property type="entry name" value="TYR_PHOSPHATASE_2"/>
    <property type="match status" value="1"/>
</dbReference>
<dbReference type="SMART" id="SM00195">
    <property type="entry name" value="DSPc"/>
    <property type="match status" value="1"/>
</dbReference>
<gene>
    <name evidence="8" type="ORF">V7S43_011501</name>
</gene>
<dbReference type="PANTHER" id="PTHR10159">
    <property type="entry name" value="DUAL SPECIFICITY PROTEIN PHOSPHATASE"/>
    <property type="match status" value="1"/>
</dbReference>
<dbReference type="Gene3D" id="3.90.190.10">
    <property type="entry name" value="Protein tyrosine phosphatase superfamily"/>
    <property type="match status" value="1"/>
</dbReference>
<proteinExistence type="inferred from homology"/>
<dbReference type="InterPro" id="IPR016130">
    <property type="entry name" value="Tyr_Pase_AS"/>
</dbReference>
<accession>A0ABD3F9S0</accession>
<comment type="caution">
    <text evidence="8">The sequence shown here is derived from an EMBL/GenBank/DDBJ whole genome shotgun (WGS) entry which is preliminary data.</text>
</comment>